<dbReference type="InterPro" id="IPR001647">
    <property type="entry name" value="HTH_TetR"/>
</dbReference>
<comment type="caution">
    <text evidence="6">The sequence shown here is derived from an EMBL/GenBank/DDBJ whole genome shotgun (WGS) entry which is preliminary data.</text>
</comment>
<evidence type="ECO:0000259" key="5">
    <source>
        <dbReference type="PROSITE" id="PS50977"/>
    </source>
</evidence>
<keyword evidence="3" id="KW-0804">Transcription</keyword>
<keyword evidence="7" id="KW-1185">Reference proteome</keyword>
<dbReference type="SUPFAM" id="SSF46689">
    <property type="entry name" value="Homeodomain-like"/>
    <property type="match status" value="1"/>
</dbReference>
<gene>
    <name evidence="6" type="ORF">WN71_033190</name>
</gene>
<evidence type="ECO:0000256" key="2">
    <source>
        <dbReference type="ARBA" id="ARBA00023125"/>
    </source>
</evidence>
<proteinExistence type="predicted"/>
<dbReference type="InterPro" id="IPR009057">
    <property type="entry name" value="Homeodomain-like_sf"/>
</dbReference>
<dbReference type="EMBL" id="LAVA02000097">
    <property type="protein sequence ID" value="OIJ63671.1"/>
    <property type="molecule type" value="Genomic_DNA"/>
</dbReference>
<dbReference type="Pfam" id="PF00440">
    <property type="entry name" value="TetR_N"/>
    <property type="match status" value="1"/>
</dbReference>
<dbReference type="PROSITE" id="PS50977">
    <property type="entry name" value="HTH_TETR_2"/>
    <property type="match status" value="1"/>
</dbReference>
<dbReference type="GO" id="GO:0003700">
    <property type="term" value="F:DNA-binding transcription factor activity"/>
    <property type="evidence" value="ECO:0007669"/>
    <property type="project" value="TreeGrafter"/>
</dbReference>
<keyword evidence="1" id="KW-0805">Transcription regulation</keyword>
<reference evidence="6" key="1">
    <citation type="submission" date="2016-10" db="EMBL/GenBank/DDBJ databases">
        <title>Genome sequence of Streptomyces mangrovisoli MUSC 149.</title>
        <authorList>
            <person name="Lee L.-H."/>
            <person name="Ser H.-L."/>
        </authorList>
    </citation>
    <scope>NUCLEOTIDE SEQUENCE [LARGE SCALE GENOMIC DNA]</scope>
    <source>
        <strain evidence="6">MUSC 149</strain>
    </source>
</reference>
<evidence type="ECO:0000313" key="6">
    <source>
        <dbReference type="EMBL" id="OIJ63671.1"/>
    </source>
</evidence>
<evidence type="ECO:0000256" key="3">
    <source>
        <dbReference type="ARBA" id="ARBA00023163"/>
    </source>
</evidence>
<sequence length="245" mass="25492">MTAPQRKLPRGRSALPVDQVEALQRGRVYTAMAQVLAERGYAAATVEDVIRRAGVSRQTFYRYFDSKADCFAAAYQAAGESLLARVLERLAASGSGPGVDGGADAAAGTGGGTAADTAVDGPLPRFERLISAYLSTLAADWPTARLCLVEAFAAGPGVLPVRAPLYDTVVELVAETLGVADAEGRLVCRMILAATTALATSAVADGDQAQLDAAGIELNGYVRRLWEGGLLGPAPDRPQRPPSHP</sequence>
<dbReference type="Gene3D" id="1.10.357.10">
    <property type="entry name" value="Tetracycline Repressor, domain 2"/>
    <property type="match status" value="1"/>
</dbReference>
<dbReference type="PANTHER" id="PTHR30055">
    <property type="entry name" value="HTH-TYPE TRANSCRIPTIONAL REGULATOR RUTR"/>
    <property type="match status" value="1"/>
</dbReference>
<evidence type="ECO:0000313" key="7">
    <source>
        <dbReference type="Proteomes" id="UP000034196"/>
    </source>
</evidence>
<dbReference type="RefSeq" id="WP_063777670.1">
    <property type="nucleotide sequence ID" value="NZ_LAVA02000097.1"/>
</dbReference>
<dbReference type="Proteomes" id="UP000034196">
    <property type="component" value="Unassembled WGS sequence"/>
</dbReference>
<dbReference type="PANTHER" id="PTHR30055:SF234">
    <property type="entry name" value="HTH-TYPE TRANSCRIPTIONAL REGULATOR BETI"/>
    <property type="match status" value="1"/>
</dbReference>
<evidence type="ECO:0000256" key="4">
    <source>
        <dbReference type="PROSITE-ProRule" id="PRU00335"/>
    </source>
</evidence>
<dbReference type="STRING" id="1428628.WN71_033190"/>
<feature type="DNA-binding region" description="H-T-H motif" evidence="4">
    <location>
        <begin position="45"/>
        <end position="64"/>
    </location>
</feature>
<name>A0A1J4NMV0_9ACTN</name>
<organism evidence="6 7">
    <name type="scientific">Streptomyces mangrovisoli</name>
    <dbReference type="NCBI Taxonomy" id="1428628"/>
    <lineage>
        <taxon>Bacteria</taxon>
        <taxon>Bacillati</taxon>
        <taxon>Actinomycetota</taxon>
        <taxon>Actinomycetes</taxon>
        <taxon>Kitasatosporales</taxon>
        <taxon>Streptomycetaceae</taxon>
        <taxon>Streptomyces</taxon>
    </lineage>
</organism>
<dbReference type="AlphaFoldDB" id="A0A1J4NMV0"/>
<dbReference type="PRINTS" id="PR00455">
    <property type="entry name" value="HTHTETR"/>
</dbReference>
<feature type="domain" description="HTH tetR-type" evidence="5">
    <location>
        <begin position="22"/>
        <end position="82"/>
    </location>
</feature>
<protein>
    <recommendedName>
        <fullName evidence="5">HTH tetR-type domain-containing protein</fullName>
    </recommendedName>
</protein>
<accession>A0A1J4NMV0</accession>
<dbReference type="GO" id="GO:0000976">
    <property type="term" value="F:transcription cis-regulatory region binding"/>
    <property type="evidence" value="ECO:0007669"/>
    <property type="project" value="TreeGrafter"/>
</dbReference>
<dbReference type="InterPro" id="IPR050109">
    <property type="entry name" value="HTH-type_TetR-like_transc_reg"/>
</dbReference>
<evidence type="ECO:0000256" key="1">
    <source>
        <dbReference type="ARBA" id="ARBA00023015"/>
    </source>
</evidence>
<keyword evidence="2 4" id="KW-0238">DNA-binding</keyword>